<feature type="transmembrane region" description="Helical" evidence="1">
    <location>
        <begin position="88"/>
        <end position="117"/>
    </location>
</feature>
<comment type="caution">
    <text evidence="3">The sequence shown here is derived from an EMBL/GenBank/DDBJ whole genome shotgun (WGS) entry which is preliminary data.</text>
</comment>
<name>A0A918PD49_9ACTN</name>
<evidence type="ECO:0000313" key="3">
    <source>
        <dbReference type="EMBL" id="GGY99229.1"/>
    </source>
</evidence>
<organism evidence="3 4">
    <name type="scientific">Streptomyces poonensis</name>
    <dbReference type="NCBI Taxonomy" id="68255"/>
    <lineage>
        <taxon>Bacteria</taxon>
        <taxon>Bacillati</taxon>
        <taxon>Actinomycetota</taxon>
        <taxon>Actinomycetes</taxon>
        <taxon>Kitasatosporales</taxon>
        <taxon>Streptomycetaceae</taxon>
        <taxon>Streptomyces</taxon>
    </lineage>
</organism>
<protein>
    <recommendedName>
        <fullName evidence="2">DAGKc domain-containing protein</fullName>
    </recommendedName>
</protein>
<dbReference type="PROSITE" id="PS50146">
    <property type="entry name" value="DAGK"/>
    <property type="match status" value="1"/>
</dbReference>
<keyword evidence="1" id="KW-0472">Membrane</keyword>
<feature type="domain" description="DAGKc" evidence="2">
    <location>
        <begin position="145"/>
        <end position="274"/>
    </location>
</feature>
<dbReference type="Pfam" id="PF00781">
    <property type="entry name" value="DAGK_cat"/>
    <property type="match status" value="1"/>
</dbReference>
<evidence type="ECO:0000256" key="1">
    <source>
        <dbReference type="SAM" id="Phobius"/>
    </source>
</evidence>
<keyword evidence="1" id="KW-1133">Transmembrane helix</keyword>
<dbReference type="AlphaFoldDB" id="A0A918PD49"/>
<dbReference type="EMBL" id="BMVW01000002">
    <property type="protein sequence ID" value="GGY99229.1"/>
    <property type="molecule type" value="Genomic_DNA"/>
</dbReference>
<proteinExistence type="predicted"/>
<dbReference type="RefSeq" id="WP_373299480.1">
    <property type="nucleotide sequence ID" value="NZ_BMVW01000002.1"/>
</dbReference>
<reference evidence="3" key="2">
    <citation type="submission" date="2020-09" db="EMBL/GenBank/DDBJ databases">
        <authorList>
            <person name="Sun Q."/>
            <person name="Ohkuma M."/>
        </authorList>
    </citation>
    <scope>NUCLEOTIDE SEQUENCE</scope>
    <source>
        <strain evidence="3">JCM 4815</strain>
    </source>
</reference>
<keyword evidence="4" id="KW-1185">Reference proteome</keyword>
<dbReference type="InterPro" id="IPR001206">
    <property type="entry name" value="Diacylglycerol_kinase_cat_dom"/>
</dbReference>
<sequence>MIRRTGARHAGSGGAPGGVRAAAARDGHAWCARLALLALLGSVLVPLVAAGLRSVFWILLGLAGLALTAVGLWWALAHTALVRMTGMALTIAAPVTVLAVFVAYGMLWVACVALGLWTLAVLAARTALTPGDAALAPVREPALAEPPRHPWIVMNPRSGGGKVERFGLVEKARAAGARVTLLDAAEHQDVAGLAHRAVADGADLLAVAGGDGTQALVAEVAVHHDLPFVVIPAGTRNHFALDLGLDRDDPAAALGALTEGVEMRVDLGFAAGRVFVNNASFGTYAAVVGDPAYRDDKTRTALRALPGLLTGDDVPRLRMRAADVRLDGLQALLVSNNPYRGGLDFSHPGRRERLDSGKLGVLCVRVDNTAGAVGAMRGPSSSGVTWLTAREVVVETDATDAPDGPTGRNGTDGAHSATVPAGIDGEPVSLPAPVVCRIVPGALRVRVPRDRPGTPVSRPPADWRRVARLALATGRGRHAAGRGRHARTG</sequence>
<dbReference type="Proteomes" id="UP000622166">
    <property type="component" value="Unassembled WGS sequence"/>
</dbReference>
<dbReference type="InterPro" id="IPR017438">
    <property type="entry name" value="ATP-NAD_kinase_N"/>
</dbReference>
<dbReference type="Gene3D" id="2.60.200.40">
    <property type="match status" value="1"/>
</dbReference>
<gene>
    <name evidence="3" type="ORF">GCM10010365_17400</name>
</gene>
<dbReference type="InterPro" id="IPR016064">
    <property type="entry name" value="NAD/diacylglycerol_kinase_sf"/>
</dbReference>
<evidence type="ECO:0000259" key="2">
    <source>
        <dbReference type="PROSITE" id="PS50146"/>
    </source>
</evidence>
<feature type="transmembrane region" description="Helical" evidence="1">
    <location>
        <begin position="55"/>
        <end position="76"/>
    </location>
</feature>
<reference evidence="3" key="1">
    <citation type="journal article" date="2014" name="Int. J. Syst. Evol. Microbiol.">
        <title>Complete genome sequence of Corynebacterium casei LMG S-19264T (=DSM 44701T), isolated from a smear-ripened cheese.</title>
        <authorList>
            <consortium name="US DOE Joint Genome Institute (JGI-PGF)"/>
            <person name="Walter F."/>
            <person name="Albersmeier A."/>
            <person name="Kalinowski J."/>
            <person name="Ruckert C."/>
        </authorList>
    </citation>
    <scope>NUCLEOTIDE SEQUENCE</scope>
    <source>
        <strain evidence="3">JCM 4815</strain>
    </source>
</reference>
<dbReference type="SUPFAM" id="SSF111331">
    <property type="entry name" value="NAD kinase/diacylglycerol kinase-like"/>
    <property type="match status" value="1"/>
</dbReference>
<feature type="transmembrane region" description="Helical" evidence="1">
    <location>
        <begin position="30"/>
        <end position="49"/>
    </location>
</feature>
<dbReference type="SMART" id="SM00046">
    <property type="entry name" value="DAGKc"/>
    <property type="match status" value="1"/>
</dbReference>
<dbReference type="Gene3D" id="3.40.50.10330">
    <property type="entry name" value="Probable inorganic polyphosphate/atp-NAD kinase, domain 1"/>
    <property type="match status" value="1"/>
</dbReference>
<dbReference type="GO" id="GO:0016301">
    <property type="term" value="F:kinase activity"/>
    <property type="evidence" value="ECO:0007669"/>
    <property type="project" value="InterPro"/>
</dbReference>
<keyword evidence="1" id="KW-0812">Transmembrane</keyword>
<accession>A0A918PD49</accession>
<evidence type="ECO:0000313" key="4">
    <source>
        <dbReference type="Proteomes" id="UP000622166"/>
    </source>
</evidence>